<feature type="domain" description="PPM-type phosphatase" evidence="6">
    <location>
        <begin position="1"/>
        <end position="139"/>
    </location>
</feature>
<evidence type="ECO:0000256" key="2">
    <source>
        <dbReference type="ARBA" id="ARBA00022801"/>
    </source>
</evidence>
<dbReference type="GO" id="GO:0004722">
    <property type="term" value="F:protein serine/threonine phosphatase activity"/>
    <property type="evidence" value="ECO:0007669"/>
    <property type="project" value="UniProtKB-EC"/>
</dbReference>
<protein>
    <recommendedName>
        <fullName evidence="1">protein-serine/threonine phosphatase</fullName>
        <ecNumber evidence="1">3.1.3.16</ecNumber>
    </recommendedName>
</protein>
<dbReference type="PANTHER" id="PTHR47992">
    <property type="entry name" value="PROTEIN PHOSPHATASE"/>
    <property type="match status" value="1"/>
</dbReference>
<keyword evidence="2" id="KW-0378">Hydrolase</keyword>
<evidence type="ECO:0000313" key="8">
    <source>
        <dbReference type="Proteomes" id="UP001054889"/>
    </source>
</evidence>
<dbReference type="AlphaFoldDB" id="A0AAV5D268"/>
<reference evidence="7" key="1">
    <citation type="journal article" date="2018" name="DNA Res.">
        <title>Multiple hybrid de novo genome assembly of finger millet, an orphan allotetraploid crop.</title>
        <authorList>
            <person name="Hatakeyama M."/>
            <person name="Aluri S."/>
            <person name="Balachadran M.T."/>
            <person name="Sivarajan S.R."/>
            <person name="Patrignani A."/>
            <person name="Gruter S."/>
            <person name="Poveda L."/>
            <person name="Shimizu-Inatsugi R."/>
            <person name="Baeten J."/>
            <person name="Francoijs K.J."/>
            <person name="Nataraja K.N."/>
            <person name="Reddy Y.A.N."/>
            <person name="Phadnis S."/>
            <person name="Ravikumar R.L."/>
            <person name="Schlapbach R."/>
            <person name="Sreeman S.M."/>
            <person name="Shimizu K.K."/>
        </authorList>
    </citation>
    <scope>NUCLEOTIDE SEQUENCE</scope>
</reference>
<dbReference type="Gene3D" id="3.60.40.10">
    <property type="entry name" value="PPM-type phosphatase domain"/>
    <property type="match status" value="1"/>
</dbReference>
<organism evidence="7 8">
    <name type="scientific">Eleusine coracana subsp. coracana</name>
    <dbReference type="NCBI Taxonomy" id="191504"/>
    <lineage>
        <taxon>Eukaryota</taxon>
        <taxon>Viridiplantae</taxon>
        <taxon>Streptophyta</taxon>
        <taxon>Embryophyta</taxon>
        <taxon>Tracheophyta</taxon>
        <taxon>Spermatophyta</taxon>
        <taxon>Magnoliopsida</taxon>
        <taxon>Liliopsida</taxon>
        <taxon>Poales</taxon>
        <taxon>Poaceae</taxon>
        <taxon>PACMAD clade</taxon>
        <taxon>Chloridoideae</taxon>
        <taxon>Cynodonteae</taxon>
        <taxon>Eleusininae</taxon>
        <taxon>Eleusine</taxon>
    </lineage>
</organism>
<proteinExistence type="predicted"/>
<evidence type="ECO:0000313" key="7">
    <source>
        <dbReference type="EMBL" id="GJN04377.1"/>
    </source>
</evidence>
<dbReference type="EC" id="3.1.3.16" evidence="1"/>
<comment type="caution">
    <text evidence="7">The sequence shown here is derived from an EMBL/GenBank/DDBJ whole genome shotgun (WGS) entry which is preliminary data.</text>
</comment>
<dbReference type="PROSITE" id="PS51746">
    <property type="entry name" value="PPM_2"/>
    <property type="match status" value="1"/>
</dbReference>
<accession>A0AAV5D268</accession>
<reference evidence="7" key="2">
    <citation type="submission" date="2021-12" db="EMBL/GenBank/DDBJ databases">
        <title>Resequencing data analysis of finger millet.</title>
        <authorList>
            <person name="Hatakeyama M."/>
            <person name="Aluri S."/>
            <person name="Balachadran M.T."/>
            <person name="Sivarajan S.R."/>
            <person name="Poveda L."/>
            <person name="Shimizu-Inatsugi R."/>
            <person name="Schlapbach R."/>
            <person name="Sreeman S.M."/>
            <person name="Shimizu K.K."/>
        </authorList>
    </citation>
    <scope>NUCLEOTIDE SEQUENCE</scope>
</reference>
<evidence type="ECO:0000259" key="6">
    <source>
        <dbReference type="PROSITE" id="PS51746"/>
    </source>
</evidence>
<evidence type="ECO:0000256" key="3">
    <source>
        <dbReference type="ARBA" id="ARBA00022912"/>
    </source>
</evidence>
<evidence type="ECO:0000256" key="1">
    <source>
        <dbReference type="ARBA" id="ARBA00013081"/>
    </source>
</evidence>
<gene>
    <name evidence="7" type="primary">ga21922</name>
    <name evidence="7" type="ORF">PR202_ga21922</name>
</gene>
<evidence type="ECO:0000256" key="5">
    <source>
        <dbReference type="ARBA" id="ARBA00048336"/>
    </source>
</evidence>
<dbReference type="InterPro" id="IPR036457">
    <property type="entry name" value="PPM-type-like_dom_sf"/>
</dbReference>
<sequence>MLQGASGGACATTALVNGGHLYVAHLGDCRAVLSRSGGAAAALTADHTCASEDERARVERDGGYVSRSGSGVWRVQAASPSAAQTFRLSRRAGSDRVVQPEPQRCKVPIPWDLRVFSSLGVRRDVQARQRWADQCEAPV</sequence>
<dbReference type="Proteomes" id="UP001054889">
    <property type="component" value="Unassembled WGS sequence"/>
</dbReference>
<dbReference type="InterPro" id="IPR001932">
    <property type="entry name" value="PPM-type_phosphatase-like_dom"/>
</dbReference>
<comment type="catalytic activity">
    <reaction evidence="4">
        <text>O-phospho-L-seryl-[protein] + H2O = L-seryl-[protein] + phosphate</text>
        <dbReference type="Rhea" id="RHEA:20629"/>
        <dbReference type="Rhea" id="RHEA-COMP:9863"/>
        <dbReference type="Rhea" id="RHEA-COMP:11604"/>
        <dbReference type="ChEBI" id="CHEBI:15377"/>
        <dbReference type="ChEBI" id="CHEBI:29999"/>
        <dbReference type="ChEBI" id="CHEBI:43474"/>
        <dbReference type="ChEBI" id="CHEBI:83421"/>
        <dbReference type="EC" id="3.1.3.16"/>
    </reaction>
</comment>
<dbReference type="Pfam" id="PF00481">
    <property type="entry name" value="PP2C"/>
    <property type="match status" value="1"/>
</dbReference>
<evidence type="ECO:0000256" key="4">
    <source>
        <dbReference type="ARBA" id="ARBA00047761"/>
    </source>
</evidence>
<dbReference type="EMBL" id="BQKI01000011">
    <property type="protein sequence ID" value="GJN04377.1"/>
    <property type="molecule type" value="Genomic_DNA"/>
</dbReference>
<keyword evidence="8" id="KW-1185">Reference proteome</keyword>
<keyword evidence="3" id="KW-0904">Protein phosphatase</keyword>
<dbReference type="InterPro" id="IPR015655">
    <property type="entry name" value="PP2C"/>
</dbReference>
<comment type="catalytic activity">
    <reaction evidence="5">
        <text>O-phospho-L-threonyl-[protein] + H2O = L-threonyl-[protein] + phosphate</text>
        <dbReference type="Rhea" id="RHEA:47004"/>
        <dbReference type="Rhea" id="RHEA-COMP:11060"/>
        <dbReference type="Rhea" id="RHEA-COMP:11605"/>
        <dbReference type="ChEBI" id="CHEBI:15377"/>
        <dbReference type="ChEBI" id="CHEBI:30013"/>
        <dbReference type="ChEBI" id="CHEBI:43474"/>
        <dbReference type="ChEBI" id="CHEBI:61977"/>
        <dbReference type="EC" id="3.1.3.16"/>
    </reaction>
</comment>
<name>A0AAV5D268_ELECO</name>
<dbReference type="SUPFAM" id="SSF81606">
    <property type="entry name" value="PP2C-like"/>
    <property type="match status" value="1"/>
</dbReference>